<comment type="caution">
    <text evidence="1">The sequence shown here is derived from an EMBL/GenBank/DDBJ whole genome shotgun (WGS) entry which is preliminary data.</text>
</comment>
<dbReference type="Proteomes" id="UP001460270">
    <property type="component" value="Unassembled WGS sequence"/>
</dbReference>
<name>A0AAW0MTX1_9GOBI</name>
<accession>A0AAW0MTX1</accession>
<gene>
    <name evidence="1" type="ORF">WMY93_033220</name>
</gene>
<sequence length="121" mass="13440">MTAAYSLPSCSDLAEFHLITLSRRLLPTVSQYLKAHDFVRKCDRCEAERCFSALTGADYPLLSIRTDKADIFSPISSFRHAPGDVRALSRLSPSPKCLRSFHVSVVQAARLTSVTQVLKLL</sequence>
<keyword evidence="2" id="KW-1185">Reference proteome</keyword>
<dbReference type="AlphaFoldDB" id="A0AAW0MTX1"/>
<organism evidence="1 2">
    <name type="scientific">Mugilogobius chulae</name>
    <name type="common">yellowstripe goby</name>
    <dbReference type="NCBI Taxonomy" id="88201"/>
    <lineage>
        <taxon>Eukaryota</taxon>
        <taxon>Metazoa</taxon>
        <taxon>Chordata</taxon>
        <taxon>Craniata</taxon>
        <taxon>Vertebrata</taxon>
        <taxon>Euteleostomi</taxon>
        <taxon>Actinopterygii</taxon>
        <taxon>Neopterygii</taxon>
        <taxon>Teleostei</taxon>
        <taxon>Neoteleostei</taxon>
        <taxon>Acanthomorphata</taxon>
        <taxon>Gobiaria</taxon>
        <taxon>Gobiiformes</taxon>
        <taxon>Gobioidei</taxon>
        <taxon>Gobiidae</taxon>
        <taxon>Gobionellinae</taxon>
        <taxon>Mugilogobius</taxon>
    </lineage>
</organism>
<proteinExistence type="predicted"/>
<reference evidence="2" key="1">
    <citation type="submission" date="2024-04" db="EMBL/GenBank/DDBJ databases">
        <title>Salinicola lusitanus LLJ914,a marine bacterium isolated from the Okinawa Trough.</title>
        <authorList>
            <person name="Li J."/>
        </authorList>
    </citation>
    <scope>NUCLEOTIDE SEQUENCE [LARGE SCALE GENOMIC DNA]</scope>
</reference>
<evidence type="ECO:0000313" key="1">
    <source>
        <dbReference type="EMBL" id="KAK7880110.1"/>
    </source>
</evidence>
<dbReference type="EMBL" id="JBBPFD010000144">
    <property type="protein sequence ID" value="KAK7880110.1"/>
    <property type="molecule type" value="Genomic_DNA"/>
</dbReference>
<protein>
    <submittedName>
        <fullName evidence="1">Uncharacterized protein</fullName>
    </submittedName>
</protein>
<evidence type="ECO:0000313" key="2">
    <source>
        <dbReference type="Proteomes" id="UP001460270"/>
    </source>
</evidence>